<dbReference type="InterPro" id="IPR041916">
    <property type="entry name" value="Anti_sigma_zinc_sf"/>
</dbReference>
<dbReference type="EMBL" id="DSVL01000410">
    <property type="protein sequence ID" value="HFH30466.1"/>
    <property type="molecule type" value="Genomic_DNA"/>
</dbReference>
<comment type="caution">
    <text evidence="3">The sequence shown here is derived from an EMBL/GenBank/DDBJ whole genome shotgun (WGS) entry which is preliminary data.</text>
</comment>
<reference evidence="3" key="1">
    <citation type="journal article" date="2020" name="mSystems">
        <title>Genome- and Community-Level Interaction Insights into Carbon Utilization and Element Cycling Functions of Hydrothermarchaeota in Hydrothermal Sediment.</title>
        <authorList>
            <person name="Zhou Z."/>
            <person name="Liu Y."/>
            <person name="Xu W."/>
            <person name="Pan J."/>
            <person name="Luo Z.H."/>
            <person name="Li M."/>
        </authorList>
    </citation>
    <scope>NUCLEOTIDE SEQUENCE [LARGE SCALE GENOMIC DNA]</scope>
    <source>
        <strain evidence="3">SpSt-503</strain>
    </source>
</reference>
<keyword evidence="1" id="KW-1133">Transmembrane helix</keyword>
<dbReference type="Gene3D" id="1.10.10.1320">
    <property type="entry name" value="Anti-sigma factor, zinc-finger domain"/>
    <property type="match status" value="1"/>
</dbReference>
<name>A0A7C3IRM5_9SPIR</name>
<evidence type="ECO:0000313" key="3">
    <source>
        <dbReference type="EMBL" id="HFH30466.1"/>
    </source>
</evidence>
<sequence>MERMVPMCPDRQLISLYKDGELPSPWKEKLEAHLGTCPDCAHTLKAYSQVSAFLQSEYNESEHIEAAQRTVWKNLSHTLPQVSPSGTKHQWKHPVVVPLPAAIAALVMVALMASIVTPFILQQGKANPQSVAKINTEVPGIIPVSDMQGLLQYLENQAASADIVIIKLPETNRFVPSGQPEIIRSVDYQGRR</sequence>
<accession>A0A7C3IRM5</accession>
<feature type="transmembrane region" description="Helical" evidence="1">
    <location>
        <begin position="95"/>
        <end position="121"/>
    </location>
</feature>
<organism evidence="3">
    <name type="scientific">Gracilinema caldarium</name>
    <dbReference type="NCBI Taxonomy" id="215591"/>
    <lineage>
        <taxon>Bacteria</taxon>
        <taxon>Pseudomonadati</taxon>
        <taxon>Spirochaetota</taxon>
        <taxon>Spirochaetia</taxon>
        <taxon>Spirochaetales</taxon>
        <taxon>Breznakiellaceae</taxon>
        <taxon>Gracilinema</taxon>
    </lineage>
</organism>
<dbReference type="Pfam" id="PF13490">
    <property type="entry name" value="zf-HC2"/>
    <property type="match status" value="1"/>
</dbReference>
<evidence type="ECO:0000256" key="1">
    <source>
        <dbReference type="SAM" id="Phobius"/>
    </source>
</evidence>
<keyword evidence="1" id="KW-0472">Membrane</keyword>
<evidence type="ECO:0000259" key="2">
    <source>
        <dbReference type="Pfam" id="PF13490"/>
    </source>
</evidence>
<dbReference type="AlphaFoldDB" id="A0A7C3IRM5"/>
<protein>
    <recommendedName>
        <fullName evidence="2">Putative zinc-finger domain-containing protein</fullName>
    </recommendedName>
</protein>
<dbReference type="InterPro" id="IPR027383">
    <property type="entry name" value="Znf_put"/>
</dbReference>
<proteinExistence type="predicted"/>
<gene>
    <name evidence="3" type="ORF">ENS59_13320</name>
</gene>
<keyword evidence="1" id="KW-0812">Transmembrane</keyword>
<feature type="domain" description="Putative zinc-finger" evidence="2">
    <location>
        <begin position="11"/>
        <end position="41"/>
    </location>
</feature>